<dbReference type="GO" id="GO:0043565">
    <property type="term" value="F:sequence-specific DNA binding"/>
    <property type="evidence" value="ECO:0007669"/>
    <property type="project" value="InterPro"/>
</dbReference>
<organism evidence="5 6">
    <name type="scientific">Parasedimentitalea marina</name>
    <dbReference type="NCBI Taxonomy" id="2483033"/>
    <lineage>
        <taxon>Bacteria</taxon>
        <taxon>Pseudomonadati</taxon>
        <taxon>Pseudomonadota</taxon>
        <taxon>Alphaproteobacteria</taxon>
        <taxon>Rhodobacterales</taxon>
        <taxon>Paracoccaceae</taxon>
        <taxon>Parasedimentitalea</taxon>
    </lineage>
</organism>
<dbReference type="SUPFAM" id="SSF52317">
    <property type="entry name" value="Class I glutamine amidotransferase-like"/>
    <property type="match status" value="1"/>
</dbReference>
<dbReference type="InterPro" id="IPR020449">
    <property type="entry name" value="Tscrpt_reg_AraC-type_HTH"/>
</dbReference>
<evidence type="ECO:0000256" key="1">
    <source>
        <dbReference type="ARBA" id="ARBA00023015"/>
    </source>
</evidence>
<dbReference type="Pfam" id="PF01965">
    <property type="entry name" value="DJ-1_PfpI"/>
    <property type="match status" value="1"/>
</dbReference>
<gene>
    <name evidence="5" type="ORF">EBB79_22555</name>
</gene>
<dbReference type="PANTHER" id="PTHR43130:SF3">
    <property type="entry name" value="HTH-TYPE TRANSCRIPTIONAL REGULATOR RV1931C"/>
    <property type="match status" value="1"/>
</dbReference>
<evidence type="ECO:0000313" key="5">
    <source>
        <dbReference type="EMBL" id="AZV80738.1"/>
    </source>
</evidence>
<dbReference type="InterPro" id="IPR029062">
    <property type="entry name" value="Class_I_gatase-like"/>
</dbReference>
<dbReference type="AlphaFoldDB" id="A0A3T0N9N5"/>
<dbReference type="Gene3D" id="1.10.10.60">
    <property type="entry name" value="Homeodomain-like"/>
    <property type="match status" value="1"/>
</dbReference>
<dbReference type="PROSITE" id="PS00041">
    <property type="entry name" value="HTH_ARAC_FAMILY_1"/>
    <property type="match status" value="1"/>
</dbReference>
<keyword evidence="2" id="KW-0238">DNA-binding</keyword>
<evidence type="ECO:0000256" key="3">
    <source>
        <dbReference type="ARBA" id="ARBA00023163"/>
    </source>
</evidence>
<dbReference type="InterPro" id="IPR002818">
    <property type="entry name" value="DJ-1/PfpI"/>
</dbReference>
<dbReference type="PANTHER" id="PTHR43130">
    <property type="entry name" value="ARAC-FAMILY TRANSCRIPTIONAL REGULATOR"/>
    <property type="match status" value="1"/>
</dbReference>
<evidence type="ECO:0000259" key="4">
    <source>
        <dbReference type="PROSITE" id="PS01124"/>
    </source>
</evidence>
<dbReference type="SUPFAM" id="SSF46689">
    <property type="entry name" value="Homeodomain-like"/>
    <property type="match status" value="1"/>
</dbReference>
<sequence>MFQRIVSPCVFEKLAEQCGQEIGYPGHFLEHEEEKVVFSALERPEGHDPDVRFAFVLTPAFTILPLAGFADAVRHSSDEADRSRQVFCHWEVLGHDLTSVASSTGLAITPWKTYADAGEYDYVVVVGGLIDQMDGIHPDTYDFLREAHAAGTKLVGLCTGSFALAKTGLLDGRRAAIHAHHRPEFVEMFPEVIPVENELYVSEGDILTCPGGTAAIDLAVEILIEHCGRSRGMKGLTALVVDEHRSAHEVGRLPYQDLEECGNWRVEQAIKIMRQKLREPDTTEHLAEKLGSTVRQLNRVFLQHAKATPQEIWRDMRLQHARWRLMNSKRTITQVSYECGFSDSSHFSRWFKAKFGETPKRYREQRLVSQR</sequence>
<dbReference type="EMBL" id="CP033221">
    <property type="protein sequence ID" value="AZV80738.1"/>
    <property type="molecule type" value="Genomic_DNA"/>
</dbReference>
<feature type="domain" description="HTH araC/xylS-type" evidence="4">
    <location>
        <begin position="267"/>
        <end position="365"/>
    </location>
</feature>
<geneLocation type="plasmid" evidence="5 6">
    <name>pW43B</name>
</geneLocation>
<keyword evidence="3" id="KW-0804">Transcription</keyword>
<keyword evidence="5" id="KW-0614">Plasmid</keyword>
<dbReference type="Gene3D" id="3.40.50.880">
    <property type="match status" value="1"/>
</dbReference>
<evidence type="ECO:0000256" key="2">
    <source>
        <dbReference type="ARBA" id="ARBA00023125"/>
    </source>
</evidence>
<dbReference type="Pfam" id="PF12833">
    <property type="entry name" value="HTH_18"/>
    <property type="match status" value="1"/>
</dbReference>
<name>A0A3T0N9N5_9RHOB</name>
<dbReference type="InterPro" id="IPR018060">
    <property type="entry name" value="HTH_AraC"/>
</dbReference>
<accession>A0A3T0N9N5</accession>
<dbReference type="Proteomes" id="UP000283063">
    <property type="component" value="Plasmid pW43B"/>
</dbReference>
<dbReference type="GO" id="GO:0003700">
    <property type="term" value="F:DNA-binding transcription factor activity"/>
    <property type="evidence" value="ECO:0007669"/>
    <property type="project" value="InterPro"/>
</dbReference>
<dbReference type="InterPro" id="IPR052158">
    <property type="entry name" value="INH-QAR"/>
</dbReference>
<dbReference type="InterPro" id="IPR018062">
    <property type="entry name" value="HTH_AraC-typ_CS"/>
</dbReference>
<dbReference type="CDD" id="cd03136">
    <property type="entry name" value="GATase1_AraC_ArgR_like"/>
    <property type="match status" value="1"/>
</dbReference>
<reference evidence="5 6" key="1">
    <citation type="submission" date="2018-10" db="EMBL/GenBank/DDBJ databases">
        <title>Parasedimentitalea marina sp. nov., a psychrophilic bacterium isolated from deep seawater of the New Britain Trench.</title>
        <authorList>
            <person name="Cao J."/>
        </authorList>
    </citation>
    <scope>NUCLEOTIDE SEQUENCE [LARGE SCALE GENOMIC DNA]</scope>
    <source>
        <strain evidence="5 6">W43</strain>
        <plasmid evidence="5 6">pW43B</plasmid>
    </source>
</reference>
<proteinExistence type="predicted"/>
<dbReference type="PROSITE" id="PS01124">
    <property type="entry name" value="HTH_ARAC_FAMILY_2"/>
    <property type="match status" value="1"/>
</dbReference>
<evidence type="ECO:0000313" key="6">
    <source>
        <dbReference type="Proteomes" id="UP000283063"/>
    </source>
</evidence>
<dbReference type="SMART" id="SM00342">
    <property type="entry name" value="HTH_ARAC"/>
    <property type="match status" value="1"/>
</dbReference>
<protein>
    <submittedName>
        <fullName evidence="5">GlxA family transcriptional regulator</fullName>
    </submittedName>
</protein>
<keyword evidence="6" id="KW-1185">Reference proteome</keyword>
<dbReference type="PRINTS" id="PR00032">
    <property type="entry name" value="HTHARAC"/>
</dbReference>
<dbReference type="KEGG" id="sedi:EBB79_22555"/>
<dbReference type="InterPro" id="IPR009057">
    <property type="entry name" value="Homeodomain-like_sf"/>
</dbReference>
<keyword evidence="1" id="KW-0805">Transcription regulation</keyword>